<evidence type="ECO:0000256" key="3">
    <source>
        <dbReference type="ARBA" id="ARBA00022801"/>
    </source>
</evidence>
<comment type="similarity">
    <text evidence="1">Belongs to the sulfatase family.</text>
</comment>
<feature type="domain" description="Sulfatase N-terminal" evidence="5">
    <location>
        <begin position="12"/>
        <end position="389"/>
    </location>
</feature>
<dbReference type="PANTHER" id="PTHR42693:SF53">
    <property type="entry name" value="ENDO-4-O-SULFATASE"/>
    <property type="match status" value="1"/>
</dbReference>
<name>A0ABN7TT51_9BACL</name>
<comment type="caution">
    <text evidence="6">The sequence shown here is derived from an EMBL/GenBank/DDBJ whole genome shotgun (WGS) entry which is preliminary data.</text>
</comment>
<sequence>MNHNQSETNRKPNVIIILADDMGYSDLGCYGGFAETPNLDRLAYNGIRLTEFYNTARCSPSRASLLTGLHPHQAGMAHLQGRYGPYTKQLNQNCVTIAEVLKENGYGTYMSGKWHAGVIPPHERGFDKAYVYPGGDFFKQEGIALNGEKLPVGGDPDYYSTDDMTDKAVGLIEQHTRQKPDQPFFLYMAYTAPHFPLQAKEEDIKKYKGRFDEGWDDLRGQKYERMKRMGLIKPGCELSPADTSAAEPWENEPHKEWRLRAMEVYAAMIDCMDQNVGKLLATVENSGQQDHTLIIFLSDNGGNGEFPVIKDPSLLPGGPEYYARNGHYGYGWANLSNTPFRMYKHYIHEGGIASPFIVHWPERLKSKGAILGTPVQLPDIMATVVDATGAVYPETYHDFPIIPMEGVSMLPIFEGGEFSKELLFWEHEGNCGVRRGSWKLVKFFSKPWELYNLETDGSELHDVSGQYPEIAQALGEEYVRWTQRANVYPREHYQLYDKRNVQNEQVVDLTNVKRPG</sequence>
<keyword evidence="3 6" id="KW-0378">Hydrolase</keyword>
<dbReference type="CDD" id="cd16025">
    <property type="entry name" value="PAS_like"/>
    <property type="match status" value="1"/>
</dbReference>
<evidence type="ECO:0000313" key="6">
    <source>
        <dbReference type="EMBL" id="CAG7654826.1"/>
    </source>
</evidence>
<dbReference type="PROSITE" id="PS00149">
    <property type="entry name" value="SULFATASE_2"/>
    <property type="match status" value="1"/>
</dbReference>
<dbReference type="EMBL" id="CAJVCE010000023">
    <property type="protein sequence ID" value="CAG7654826.1"/>
    <property type="molecule type" value="Genomic_DNA"/>
</dbReference>
<keyword evidence="2" id="KW-0479">Metal-binding</keyword>
<dbReference type="InterPro" id="IPR024607">
    <property type="entry name" value="Sulfatase_CS"/>
</dbReference>
<evidence type="ECO:0000313" key="7">
    <source>
        <dbReference type="Proteomes" id="UP000730618"/>
    </source>
</evidence>
<evidence type="ECO:0000256" key="4">
    <source>
        <dbReference type="ARBA" id="ARBA00022837"/>
    </source>
</evidence>
<dbReference type="Pfam" id="PF00884">
    <property type="entry name" value="Sulfatase"/>
    <property type="match status" value="1"/>
</dbReference>
<dbReference type="InterPro" id="IPR050738">
    <property type="entry name" value="Sulfatase"/>
</dbReference>
<keyword evidence="4" id="KW-0106">Calcium</keyword>
<organism evidence="6 7">
    <name type="scientific">Paenibacillus allorhizosphaerae</name>
    <dbReference type="NCBI Taxonomy" id="2849866"/>
    <lineage>
        <taxon>Bacteria</taxon>
        <taxon>Bacillati</taxon>
        <taxon>Bacillota</taxon>
        <taxon>Bacilli</taxon>
        <taxon>Bacillales</taxon>
        <taxon>Paenibacillaceae</taxon>
        <taxon>Paenibacillus</taxon>
    </lineage>
</organism>
<dbReference type="InterPro" id="IPR000917">
    <property type="entry name" value="Sulfatase_N"/>
</dbReference>
<dbReference type="PANTHER" id="PTHR42693">
    <property type="entry name" value="ARYLSULFATASE FAMILY MEMBER"/>
    <property type="match status" value="1"/>
</dbReference>
<evidence type="ECO:0000259" key="5">
    <source>
        <dbReference type="Pfam" id="PF00884"/>
    </source>
</evidence>
<evidence type="ECO:0000256" key="1">
    <source>
        <dbReference type="ARBA" id="ARBA00008779"/>
    </source>
</evidence>
<dbReference type="GO" id="GO:0004065">
    <property type="term" value="F:arylsulfatase activity"/>
    <property type="evidence" value="ECO:0007669"/>
    <property type="project" value="UniProtKB-EC"/>
</dbReference>
<accession>A0ABN7TT51</accession>
<proteinExistence type="inferred from homology"/>
<reference evidence="6 7" key="1">
    <citation type="submission" date="2021-06" db="EMBL/GenBank/DDBJ databases">
        <authorList>
            <person name="Criscuolo A."/>
        </authorList>
    </citation>
    <scope>NUCLEOTIDE SEQUENCE [LARGE SCALE GENOMIC DNA]</scope>
    <source>
        <strain evidence="7">CIP 111802</strain>
    </source>
</reference>
<keyword evidence="7" id="KW-1185">Reference proteome</keyword>
<dbReference type="RefSeq" id="WP_218102097.1">
    <property type="nucleotide sequence ID" value="NZ_CAJVCE010000023.1"/>
</dbReference>
<dbReference type="EC" id="3.1.6.1" evidence="6"/>
<protein>
    <submittedName>
        <fullName evidence="6">Arylsulfatase</fullName>
        <ecNumber evidence="6">3.1.6.1</ecNumber>
    </submittedName>
</protein>
<gene>
    <name evidence="6" type="primary">atsA_7</name>
    <name evidence="6" type="ORF">PAECIP111802_05896</name>
</gene>
<dbReference type="Proteomes" id="UP000730618">
    <property type="component" value="Unassembled WGS sequence"/>
</dbReference>
<evidence type="ECO:0000256" key="2">
    <source>
        <dbReference type="ARBA" id="ARBA00022723"/>
    </source>
</evidence>